<organism evidence="4 5">
    <name type="scientific">Terrimonas ginsenosidimutans</name>
    <dbReference type="NCBI Taxonomy" id="2908004"/>
    <lineage>
        <taxon>Bacteria</taxon>
        <taxon>Pseudomonadati</taxon>
        <taxon>Bacteroidota</taxon>
        <taxon>Chitinophagia</taxon>
        <taxon>Chitinophagales</taxon>
        <taxon>Chitinophagaceae</taxon>
        <taxon>Terrimonas</taxon>
    </lineage>
</organism>
<name>A0ABS9KMU0_9BACT</name>
<dbReference type="PANTHER" id="PTHR42852">
    <property type="entry name" value="THIOL:DISULFIDE INTERCHANGE PROTEIN DSBE"/>
    <property type="match status" value="1"/>
</dbReference>
<dbReference type="SUPFAM" id="SSF52833">
    <property type="entry name" value="Thioredoxin-like"/>
    <property type="match status" value="1"/>
</dbReference>
<evidence type="ECO:0000313" key="4">
    <source>
        <dbReference type="EMBL" id="MCG2613637.1"/>
    </source>
</evidence>
<keyword evidence="1" id="KW-0676">Redox-active center</keyword>
<protein>
    <submittedName>
        <fullName evidence="4">TlpA family protein disulfide reductase</fullName>
    </submittedName>
</protein>
<dbReference type="InterPro" id="IPR000866">
    <property type="entry name" value="AhpC/TSA"/>
</dbReference>
<keyword evidence="2" id="KW-0732">Signal</keyword>
<keyword evidence="5" id="KW-1185">Reference proteome</keyword>
<dbReference type="InterPro" id="IPR017937">
    <property type="entry name" value="Thioredoxin_CS"/>
</dbReference>
<dbReference type="Proteomes" id="UP001165367">
    <property type="component" value="Unassembled WGS sequence"/>
</dbReference>
<dbReference type="RefSeq" id="WP_237869147.1">
    <property type="nucleotide sequence ID" value="NZ_JAKLTR010000002.1"/>
</dbReference>
<dbReference type="PROSITE" id="PS51352">
    <property type="entry name" value="THIOREDOXIN_2"/>
    <property type="match status" value="1"/>
</dbReference>
<feature type="chain" id="PRO_5046112729" evidence="2">
    <location>
        <begin position="21"/>
        <end position="647"/>
    </location>
</feature>
<feature type="domain" description="Thioredoxin" evidence="3">
    <location>
        <begin position="488"/>
        <end position="636"/>
    </location>
</feature>
<dbReference type="InterPro" id="IPR050553">
    <property type="entry name" value="Thioredoxin_ResA/DsbE_sf"/>
</dbReference>
<evidence type="ECO:0000259" key="3">
    <source>
        <dbReference type="PROSITE" id="PS51352"/>
    </source>
</evidence>
<dbReference type="InterPro" id="IPR013766">
    <property type="entry name" value="Thioredoxin_domain"/>
</dbReference>
<comment type="caution">
    <text evidence="4">The sequence shown here is derived from an EMBL/GenBank/DDBJ whole genome shotgun (WGS) entry which is preliminary data.</text>
</comment>
<proteinExistence type="predicted"/>
<dbReference type="PROSITE" id="PS00194">
    <property type="entry name" value="THIOREDOXIN_1"/>
    <property type="match status" value="1"/>
</dbReference>
<dbReference type="InterPro" id="IPR036249">
    <property type="entry name" value="Thioredoxin-like_sf"/>
</dbReference>
<dbReference type="Pfam" id="PF00578">
    <property type="entry name" value="AhpC-TSA"/>
    <property type="match status" value="1"/>
</dbReference>
<evidence type="ECO:0000256" key="2">
    <source>
        <dbReference type="SAM" id="SignalP"/>
    </source>
</evidence>
<sequence length="647" mass="72353">MKYQNILLLLFCGISLELFAQNNLTISPEKPKAGDLITITYEPAGDLAGTTALVEAVAYQMGEKGSKAFDVKLTRSYGKLKGTVQTDTSGSFLYFSFSVDKKFDNNFNKGYAYFLLNNEEKIKRAANIQKSFYHQYYITQAGGEKDNAEAVKAYEKEFELYPESKKANYASYLRMVTADNAVAGAAATQKEIEAILKAGLNEEADYSYLENIYLSAKLAQQQKLISTLKKEKFPNGKWTIAEQVNKFYSEKDPAKKEALLAEITNKVETDSAWKDYRNSLTNFRMMALSGYIGAKDWAGLKKAIESNPVKDSAQLASLYNNAAWNIQESGGDLELAEKMSAFAAAYTKQQWKAPTKPKADYQTQKQWESARKATYAMYADTYAMVLYKRGQYKKGLPYAKESAIVINEGKGADNNGTYALLAEKVLPVKTYKKELEQFVKDGKSTSGITEILERAYVKEKKSKEGFDAYIGKLKEESHLAMLAHLKESMINEKAPAFALLNLDGKKIDIADLKGKVVIVDFWATWCGPCKASFPGMQKAQDQYKDNPNVKFVFVDTWEQVDEKEKNAKDFVVKNNYSFDVLMDNDSKVVEQFKVDGIPTKFVIDKEGNIRFKAVGFDGSDDKLVQELSAMIELAGKGTSGGDGKKAF</sequence>
<accession>A0ABS9KMU0</accession>
<evidence type="ECO:0000256" key="1">
    <source>
        <dbReference type="ARBA" id="ARBA00023284"/>
    </source>
</evidence>
<gene>
    <name evidence="4" type="ORF">LZZ85_05065</name>
</gene>
<reference evidence="4" key="1">
    <citation type="submission" date="2022-01" db="EMBL/GenBank/DDBJ databases">
        <authorList>
            <person name="Jo J.-H."/>
            <person name="Im W.-T."/>
        </authorList>
    </citation>
    <scope>NUCLEOTIDE SEQUENCE</scope>
    <source>
        <strain evidence="4">NA20</strain>
    </source>
</reference>
<feature type="signal peptide" evidence="2">
    <location>
        <begin position="1"/>
        <end position="20"/>
    </location>
</feature>
<evidence type="ECO:0000313" key="5">
    <source>
        <dbReference type="Proteomes" id="UP001165367"/>
    </source>
</evidence>
<dbReference type="Gene3D" id="3.40.30.10">
    <property type="entry name" value="Glutaredoxin"/>
    <property type="match status" value="1"/>
</dbReference>
<dbReference type="EMBL" id="JAKLTR010000002">
    <property type="protein sequence ID" value="MCG2613637.1"/>
    <property type="molecule type" value="Genomic_DNA"/>
</dbReference>
<dbReference type="CDD" id="cd02966">
    <property type="entry name" value="TlpA_like_family"/>
    <property type="match status" value="1"/>
</dbReference>
<dbReference type="PANTHER" id="PTHR42852:SF13">
    <property type="entry name" value="PROTEIN DIPZ"/>
    <property type="match status" value="1"/>
</dbReference>